<dbReference type="InterPro" id="IPR026045">
    <property type="entry name" value="Ferric-bd"/>
</dbReference>
<proteinExistence type="predicted"/>
<dbReference type="SUPFAM" id="SSF53850">
    <property type="entry name" value="Periplasmic binding protein-like II"/>
    <property type="match status" value="1"/>
</dbReference>
<dbReference type="PANTHER" id="PTHR30006">
    <property type="entry name" value="THIAMINE-BINDING PERIPLASMIC PROTEIN-RELATED"/>
    <property type="match status" value="1"/>
</dbReference>
<protein>
    <submittedName>
        <fullName evidence="1">Extracellular solute-binding protein</fullName>
    </submittedName>
</protein>
<gene>
    <name evidence="1" type="ORF">K1I37_10890</name>
</gene>
<dbReference type="Gene3D" id="3.40.190.10">
    <property type="entry name" value="Periplasmic binding protein-like II"/>
    <property type="match status" value="2"/>
</dbReference>
<evidence type="ECO:0000313" key="1">
    <source>
        <dbReference type="EMBL" id="UNO47247.1"/>
    </source>
</evidence>
<dbReference type="GO" id="GO:0015888">
    <property type="term" value="P:thiamine transport"/>
    <property type="evidence" value="ECO:0007669"/>
    <property type="project" value="TreeGrafter"/>
</dbReference>
<keyword evidence="2" id="KW-1185">Reference proteome</keyword>
<dbReference type="STRING" id="1356854.N007_14970"/>
<dbReference type="OrthoDB" id="9769319at2"/>
<dbReference type="KEGG" id="aaco:K1I37_10890"/>
<reference evidence="2" key="1">
    <citation type="journal article" date="2022" name="G3 (Bethesda)">
        <title>Unveiling the complete genome sequence of Alicyclobacillus acidoterrestris DSM 3922T, a taint-producing strain.</title>
        <authorList>
            <person name="Leonardo I.C."/>
            <person name="Barreto Crespo M.T."/>
            <person name="Gaspar F.B."/>
        </authorList>
    </citation>
    <scope>NUCLEOTIDE SEQUENCE [LARGE SCALE GENOMIC DNA]</scope>
    <source>
        <strain evidence="2">DSM 3922</strain>
    </source>
</reference>
<dbReference type="AlphaFoldDB" id="T0BNU8"/>
<dbReference type="GO" id="GO:0030976">
    <property type="term" value="F:thiamine pyrophosphate binding"/>
    <property type="evidence" value="ECO:0007669"/>
    <property type="project" value="TreeGrafter"/>
</dbReference>
<dbReference type="eggNOG" id="COG1840">
    <property type="taxonomic scope" value="Bacteria"/>
</dbReference>
<dbReference type="GO" id="GO:0030288">
    <property type="term" value="C:outer membrane-bounded periplasmic space"/>
    <property type="evidence" value="ECO:0007669"/>
    <property type="project" value="TreeGrafter"/>
</dbReference>
<dbReference type="PROSITE" id="PS51257">
    <property type="entry name" value="PROKAR_LIPOPROTEIN"/>
    <property type="match status" value="1"/>
</dbReference>
<dbReference type="Pfam" id="PF13531">
    <property type="entry name" value="SBP_bac_11"/>
    <property type="match status" value="1"/>
</dbReference>
<dbReference type="GO" id="GO:0030975">
    <property type="term" value="F:thiamine binding"/>
    <property type="evidence" value="ECO:0007669"/>
    <property type="project" value="TreeGrafter"/>
</dbReference>
<accession>A0A9E6ZDM0</accession>
<evidence type="ECO:0000313" key="2">
    <source>
        <dbReference type="Proteomes" id="UP000829401"/>
    </source>
</evidence>
<dbReference type="EMBL" id="CP080467">
    <property type="protein sequence ID" value="UNO47247.1"/>
    <property type="molecule type" value="Genomic_DNA"/>
</dbReference>
<name>T0BNU8_ALIAG</name>
<sequence>MPLERTMMVVRFRRKSLILSTISGALFVAGLAAGCGTSAASEEGAKAATTQVDDAKQAANPSGTLTVYGALTSANGDALAKAFEAYDANAKVNIITGGTGDLVTRIEAEAKAKSLHADVVLLADPTVMPNLANEHILSSYKPASATNLPSSLQGQDWVGAFTFHNVIIYHKGMSLPTPTSWTDLTKATYKGQLELGDPSYSGTTLGMVGYLSSKYGWRYFQDLRQNNATTQSSTNTVGTDVASGRVDVGISLDSVANSLIAQGSPVGIVWPKDGAIPVPAPVSIVAGKENALSKAFVDWLLSPAGQSEVSHLGLAPVSGSSNLVPQNATMASIDWSQIGQQRTTTINQFESIFSK</sequence>
<organism evidence="1 2">
    <name type="scientific">Alicyclobacillus acidoterrestris (strain ATCC 49025 / DSM 3922 / CIP 106132 / NCIMB 13137 / GD3B)</name>
    <dbReference type="NCBI Taxonomy" id="1356854"/>
    <lineage>
        <taxon>Bacteria</taxon>
        <taxon>Bacillati</taxon>
        <taxon>Bacillota</taxon>
        <taxon>Bacilli</taxon>
        <taxon>Bacillales</taxon>
        <taxon>Alicyclobacillaceae</taxon>
        <taxon>Alicyclobacillus</taxon>
    </lineage>
</organism>
<dbReference type="PIRSF" id="PIRSF002825">
    <property type="entry name" value="CfbpA"/>
    <property type="match status" value="1"/>
</dbReference>
<dbReference type="PANTHER" id="PTHR30006:SF2">
    <property type="entry name" value="ABC TRANSPORTER SUBSTRATE-BINDING PROTEIN"/>
    <property type="match status" value="1"/>
</dbReference>
<accession>T0BNU8</accession>
<dbReference type="RefSeq" id="WP_021298175.1">
    <property type="nucleotide sequence ID" value="NZ_AURB01000178.1"/>
</dbReference>
<dbReference type="Proteomes" id="UP000829401">
    <property type="component" value="Chromosome"/>
</dbReference>